<proteinExistence type="predicted"/>
<reference evidence="1 2" key="1">
    <citation type="submission" date="2021-12" db="EMBL/GenBank/DDBJ databases">
        <title>Discovery of the Pendulisporaceae a myxobacterial family with distinct sporulation behavior and unique specialized metabolism.</title>
        <authorList>
            <person name="Garcia R."/>
            <person name="Popoff A."/>
            <person name="Bader C.D."/>
            <person name="Loehr J."/>
            <person name="Walesch S."/>
            <person name="Walt C."/>
            <person name="Boldt J."/>
            <person name="Bunk B."/>
            <person name="Haeckl F.J.F.P.J."/>
            <person name="Gunesch A.P."/>
            <person name="Birkelbach J."/>
            <person name="Nuebel U."/>
            <person name="Pietschmann T."/>
            <person name="Bach T."/>
            <person name="Mueller R."/>
        </authorList>
    </citation>
    <scope>NUCLEOTIDE SEQUENCE [LARGE SCALE GENOMIC DNA]</scope>
    <source>
        <strain evidence="1 2">MSr12523</strain>
    </source>
</reference>
<evidence type="ECO:0000313" key="2">
    <source>
        <dbReference type="Proteomes" id="UP001379533"/>
    </source>
</evidence>
<organism evidence="1 2">
    <name type="scientific">Pendulispora brunnea</name>
    <dbReference type="NCBI Taxonomy" id="2905690"/>
    <lineage>
        <taxon>Bacteria</taxon>
        <taxon>Pseudomonadati</taxon>
        <taxon>Myxococcota</taxon>
        <taxon>Myxococcia</taxon>
        <taxon>Myxococcales</taxon>
        <taxon>Sorangiineae</taxon>
        <taxon>Pendulisporaceae</taxon>
        <taxon>Pendulispora</taxon>
    </lineage>
</organism>
<protein>
    <submittedName>
        <fullName evidence="1">Uncharacterized protein</fullName>
    </submittedName>
</protein>
<gene>
    <name evidence="1" type="ORF">LZC95_02660</name>
</gene>
<keyword evidence="2" id="KW-1185">Reference proteome</keyword>
<sequence length="72" mass="7891">MSRMKGAQLRGLIRDWVEGWALSRGVAGPVEVPEGLFLHVGRPDHIARYVLPDHDPAALHDLVQRITTPGTG</sequence>
<dbReference type="Proteomes" id="UP001379533">
    <property type="component" value="Chromosome"/>
</dbReference>
<name>A0ABZ2KAT2_9BACT</name>
<accession>A0ABZ2KAT2</accession>
<dbReference type="EMBL" id="CP089982">
    <property type="protein sequence ID" value="WXA95741.1"/>
    <property type="molecule type" value="Genomic_DNA"/>
</dbReference>
<evidence type="ECO:0000313" key="1">
    <source>
        <dbReference type="EMBL" id="WXA95741.1"/>
    </source>
</evidence>
<dbReference type="RefSeq" id="WP_394846350.1">
    <property type="nucleotide sequence ID" value="NZ_CP089982.1"/>
</dbReference>